<comment type="similarity">
    <text evidence="3 6">Belongs to the MoeA family.</text>
</comment>
<dbReference type="InterPro" id="IPR038987">
    <property type="entry name" value="MoeA-like"/>
</dbReference>
<dbReference type="GO" id="GO:0061599">
    <property type="term" value="F:molybdopterin molybdotransferase activity"/>
    <property type="evidence" value="ECO:0007669"/>
    <property type="project" value="UniProtKB-UniRule"/>
</dbReference>
<proteinExistence type="inferred from homology"/>
<dbReference type="Pfam" id="PF00994">
    <property type="entry name" value="MoCF_biosynth"/>
    <property type="match status" value="1"/>
</dbReference>
<evidence type="ECO:0000256" key="6">
    <source>
        <dbReference type="RuleBase" id="RU365090"/>
    </source>
</evidence>
<feature type="domain" description="MoaB/Mog" evidence="7">
    <location>
        <begin position="185"/>
        <end position="324"/>
    </location>
</feature>
<comment type="function">
    <text evidence="1 6">Catalyzes the insertion of molybdate into adenylated molybdopterin with the concomitant release of AMP.</text>
</comment>
<dbReference type="Pfam" id="PF03453">
    <property type="entry name" value="MoeA_N"/>
    <property type="match status" value="1"/>
</dbReference>
<comment type="pathway">
    <text evidence="2 6">Cofactor biosynthesis; molybdopterin biosynthesis.</text>
</comment>
<dbReference type="CDD" id="cd00887">
    <property type="entry name" value="MoeA"/>
    <property type="match status" value="1"/>
</dbReference>
<dbReference type="Proteomes" id="UP001366166">
    <property type="component" value="Chromosome"/>
</dbReference>
<dbReference type="InterPro" id="IPR036688">
    <property type="entry name" value="MoeA_C_domain_IV_sf"/>
</dbReference>
<gene>
    <name evidence="8" type="ORF">FAK_16240</name>
</gene>
<keyword evidence="6" id="KW-0808">Transferase</keyword>
<comment type="catalytic activity">
    <reaction evidence="5">
        <text>adenylyl-molybdopterin + molybdate = Mo-molybdopterin + AMP + H(+)</text>
        <dbReference type="Rhea" id="RHEA:35047"/>
        <dbReference type="ChEBI" id="CHEBI:15378"/>
        <dbReference type="ChEBI" id="CHEBI:36264"/>
        <dbReference type="ChEBI" id="CHEBI:62727"/>
        <dbReference type="ChEBI" id="CHEBI:71302"/>
        <dbReference type="ChEBI" id="CHEBI:456215"/>
        <dbReference type="EC" id="2.10.1.1"/>
    </reaction>
</comment>
<dbReference type="InterPro" id="IPR005111">
    <property type="entry name" value="MoeA_C_domain_IV"/>
</dbReference>
<dbReference type="Gene3D" id="2.170.190.11">
    <property type="entry name" value="Molybdopterin biosynthesis moea protein, domain 3"/>
    <property type="match status" value="1"/>
</dbReference>
<dbReference type="EC" id="2.10.1.1" evidence="6"/>
<keyword evidence="6" id="KW-0460">Magnesium</keyword>
<dbReference type="GO" id="GO:0046872">
    <property type="term" value="F:metal ion binding"/>
    <property type="evidence" value="ECO:0007669"/>
    <property type="project" value="UniProtKB-UniRule"/>
</dbReference>
<evidence type="ECO:0000256" key="5">
    <source>
        <dbReference type="ARBA" id="ARBA00047317"/>
    </source>
</evidence>
<reference evidence="9" key="1">
    <citation type="journal article" date="2023" name="Arch. Microbiol.">
        <title>Desulfoferula mesophilus gen. nov. sp. nov., a mesophilic sulfate-reducing bacterium isolated from a brackish lake sediment.</title>
        <authorList>
            <person name="Watanabe T."/>
            <person name="Yabe T."/>
            <person name="Tsuji J.M."/>
            <person name="Fukui M."/>
        </authorList>
    </citation>
    <scope>NUCLEOTIDE SEQUENCE [LARGE SCALE GENOMIC DNA]</scope>
    <source>
        <strain evidence="9">12FAK</strain>
    </source>
</reference>
<dbReference type="InterPro" id="IPR036425">
    <property type="entry name" value="MoaB/Mog-like_dom_sf"/>
</dbReference>
<comment type="cofactor">
    <cofactor evidence="6">
        <name>Mg(2+)</name>
        <dbReference type="ChEBI" id="CHEBI:18420"/>
    </cofactor>
</comment>
<dbReference type="AlphaFoldDB" id="A0AAU9EBU1"/>
<name>A0AAU9EBU1_9BACT</name>
<evidence type="ECO:0000259" key="7">
    <source>
        <dbReference type="SMART" id="SM00852"/>
    </source>
</evidence>
<accession>A0AAU9EBU1</accession>
<dbReference type="SUPFAM" id="SSF53218">
    <property type="entry name" value="Molybdenum cofactor biosynthesis proteins"/>
    <property type="match status" value="1"/>
</dbReference>
<organism evidence="8 9">
    <name type="scientific">Desulfoferula mesophila</name>
    <dbReference type="NCBI Taxonomy" id="3058419"/>
    <lineage>
        <taxon>Bacteria</taxon>
        <taxon>Pseudomonadati</taxon>
        <taxon>Thermodesulfobacteriota</taxon>
        <taxon>Desulfarculia</taxon>
        <taxon>Desulfarculales</taxon>
        <taxon>Desulfarculaceae</taxon>
        <taxon>Desulfoferula</taxon>
    </lineage>
</organism>
<dbReference type="SMART" id="SM00852">
    <property type="entry name" value="MoCF_biosynth"/>
    <property type="match status" value="1"/>
</dbReference>
<dbReference type="Gene3D" id="3.90.105.10">
    <property type="entry name" value="Molybdopterin biosynthesis moea protein, domain 2"/>
    <property type="match status" value="1"/>
</dbReference>
<keyword evidence="4 6" id="KW-0501">Molybdenum cofactor biosynthesis</keyword>
<dbReference type="KEGG" id="dmp:FAK_16240"/>
<dbReference type="SUPFAM" id="SSF63882">
    <property type="entry name" value="MoeA N-terminal region -like"/>
    <property type="match status" value="1"/>
</dbReference>
<dbReference type="EMBL" id="AP028679">
    <property type="protein sequence ID" value="BEQ14558.1"/>
    <property type="molecule type" value="Genomic_DNA"/>
</dbReference>
<dbReference type="SUPFAM" id="SSF63867">
    <property type="entry name" value="MoeA C-terminal domain-like"/>
    <property type="match status" value="1"/>
</dbReference>
<dbReference type="PANTHER" id="PTHR10192:SF5">
    <property type="entry name" value="GEPHYRIN"/>
    <property type="match status" value="1"/>
</dbReference>
<protein>
    <recommendedName>
        <fullName evidence="6">Molybdopterin molybdenumtransferase</fullName>
        <ecNumber evidence="6">2.10.1.1</ecNumber>
    </recommendedName>
</protein>
<keyword evidence="9" id="KW-1185">Reference proteome</keyword>
<dbReference type="InterPro" id="IPR001453">
    <property type="entry name" value="MoaB/Mog_dom"/>
</dbReference>
<dbReference type="InterPro" id="IPR036135">
    <property type="entry name" value="MoeA_linker/N_sf"/>
</dbReference>
<keyword evidence="6" id="KW-0500">Molybdenum</keyword>
<dbReference type="GO" id="GO:0005829">
    <property type="term" value="C:cytosol"/>
    <property type="evidence" value="ECO:0007669"/>
    <property type="project" value="TreeGrafter"/>
</dbReference>
<dbReference type="Gene3D" id="2.40.340.10">
    <property type="entry name" value="MoeA, C-terminal, domain IV"/>
    <property type="match status" value="1"/>
</dbReference>
<evidence type="ECO:0000256" key="1">
    <source>
        <dbReference type="ARBA" id="ARBA00002901"/>
    </source>
</evidence>
<dbReference type="PANTHER" id="PTHR10192">
    <property type="entry name" value="MOLYBDOPTERIN BIOSYNTHESIS PROTEIN"/>
    <property type="match status" value="1"/>
</dbReference>
<dbReference type="Pfam" id="PF03454">
    <property type="entry name" value="MoeA_C"/>
    <property type="match status" value="1"/>
</dbReference>
<evidence type="ECO:0000256" key="4">
    <source>
        <dbReference type="ARBA" id="ARBA00023150"/>
    </source>
</evidence>
<keyword evidence="6" id="KW-0479">Metal-binding</keyword>
<sequence length="412" mass="43120">MKAFFQVQDVDAVHALAQELPPLPAEEVPLEQALGRVLARPLTAPADLPGFTRATMDGYAVRARDTFGAGETAPGFLDIVGEVRMGRAPDFSLGPGQCARIGTGGMLPAGADAVVMVEHTRLLDETTVEVAASVAPGGNTLGPTDDAAQGQELLPLGQRLRPQDVGLLAALGQEKIMVSRRPKVGIISTGDEVVPVGSSPTPGQVRDVNTHSLAAVVARAGGEPLPLGLVPDNAGALREATARSLDGCDLTLLSGGSSVGVRDFTSEVFLSFPGAELLVHGVAVSPGKPFLWVRTPSGHLLGLPGQVASCLVAFYLLVEPILERLQGRPALPFARFARVPAVLVRNIPSAPGREEYLRVALRQENGHWLASPLFGKSGLLTTLIQGQGLVRVPKDCEGLDASEEVEVLLFPN</sequence>
<evidence type="ECO:0000256" key="3">
    <source>
        <dbReference type="ARBA" id="ARBA00010763"/>
    </source>
</evidence>
<dbReference type="GO" id="GO:0006777">
    <property type="term" value="P:Mo-molybdopterin cofactor biosynthetic process"/>
    <property type="evidence" value="ECO:0007669"/>
    <property type="project" value="UniProtKB-UniRule"/>
</dbReference>
<dbReference type="InterPro" id="IPR005110">
    <property type="entry name" value="MoeA_linker/N"/>
</dbReference>
<dbReference type="NCBIfam" id="NF045515">
    <property type="entry name" value="Glp_gephyrin"/>
    <property type="match status" value="1"/>
</dbReference>
<evidence type="ECO:0000313" key="9">
    <source>
        <dbReference type="Proteomes" id="UP001366166"/>
    </source>
</evidence>
<dbReference type="Gene3D" id="3.40.980.10">
    <property type="entry name" value="MoaB/Mog-like domain"/>
    <property type="match status" value="1"/>
</dbReference>
<dbReference type="RefSeq" id="WP_338606262.1">
    <property type="nucleotide sequence ID" value="NZ_AP028679.1"/>
</dbReference>
<evidence type="ECO:0000256" key="2">
    <source>
        <dbReference type="ARBA" id="ARBA00005046"/>
    </source>
</evidence>
<evidence type="ECO:0000313" key="8">
    <source>
        <dbReference type="EMBL" id="BEQ14558.1"/>
    </source>
</evidence>